<reference evidence="4" key="2">
    <citation type="submission" date="2017-05" db="UniProtKB">
        <authorList>
            <consortium name="EnsemblMetazoa"/>
        </authorList>
    </citation>
    <scope>IDENTIFICATION</scope>
</reference>
<dbReference type="NCBIfam" id="TIGR00231">
    <property type="entry name" value="small_GTP"/>
    <property type="match status" value="1"/>
</dbReference>
<dbReference type="SMART" id="SM00175">
    <property type="entry name" value="RAB"/>
    <property type="match status" value="1"/>
</dbReference>
<name>A0A1X7U0J5_AMPQE</name>
<dbReference type="EnsemblMetazoa" id="Aqu2.1.21218_001">
    <property type="protein sequence ID" value="Aqu2.1.21218_001"/>
    <property type="gene ID" value="Aqu2.1.21218"/>
</dbReference>
<dbReference type="PRINTS" id="PR00449">
    <property type="entry name" value="RASTRNSFRMNG"/>
</dbReference>
<dbReference type="Pfam" id="PF00071">
    <property type="entry name" value="Ras"/>
    <property type="match status" value="1"/>
</dbReference>
<sequence>MQAQGSPYEVLLKIILIGDTGSQKTELLQKYMGEVPGMEDSLGPTLGLDYRLKDITHNKKRVKLQLWDTAGQERFRSVTSSYYRGSQGCLLVFNAAKSASFSGISYWLDEIKTNAPSNFQTVLVATGIDDPTTEEQLVIAREFAKEKGLTFKEVNLGNLSQIEDAFNTVIGLIMSKDSPRSDPQDSIIMDQNRGRSERSDRCAC</sequence>
<dbReference type="AlphaFoldDB" id="A0A1X7U0J5"/>
<dbReference type="InterPro" id="IPR005225">
    <property type="entry name" value="Small_GTP-bd"/>
</dbReference>
<accession>A0A1X7U0J5</accession>
<feature type="region of interest" description="Disordered" evidence="3">
    <location>
        <begin position="177"/>
        <end position="204"/>
    </location>
</feature>
<protein>
    <submittedName>
        <fullName evidence="4">Uncharacterized protein</fullName>
    </submittedName>
</protein>
<dbReference type="Gene3D" id="3.40.50.300">
    <property type="entry name" value="P-loop containing nucleotide triphosphate hydrolases"/>
    <property type="match status" value="1"/>
</dbReference>
<feature type="compositionally biased region" description="Basic and acidic residues" evidence="3">
    <location>
        <begin position="192"/>
        <end position="204"/>
    </location>
</feature>
<evidence type="ECO:0000313" key="4">
    <source>
        <dbReference type="EnsemblMetazoa" id="Aqu2.1.21218_001"/>
    </source>
</evidence>
<dbReference type="eggNOG" id="KOG0087">
    <property type="taxonomic scope" value="Eukaryota"/>
</dbReference>
<dbReference type="EnsemblMetazoa" id="XM_011408017.2">
    <property type="protein sequence ID" value="XP_011406319.1"/>
    <property type="gene ID" value="LOC105314081"/>
</dbReference>
<dbReference type="PROSITE" id="PS51421">
    <property type="entry name" value="RAS"/>
    <property type="match status" value="1"/>
</dbReference>
<dbReference type="InParanoid" id="A0A1X7U0J5"/>
<evidence type="ECO:0000256" key="3">
    <source>
        <dbReference type="SAM" id="MobiDB-lite"/>
    </source>
</evidence>
<keyword evidence="1" id="KW-0547">Nucleotide-binding</keyword>
<evidence type="ECO:0000256" key="2">
    <source>
        <dbReference type="ARBA" id="ARBA00023134"/>
    </source>
</evidence>
<dbReference type="SMART" id="SM00173">
    <property type="entry name" value="RAS"/>
    <property type="match status" value="1"/>
</dbReference>
<keyword evidence="2" id="KW-0342">GTP-binding</keyword>
<evidence type="ECO:0000256" key="1">
    <source>
        <dbReference type="ARBA" id="ARBA00022741"/>
    </source>
</evidence>
<dbReference type="KEGG" id="aqu:105314081"/>
<dbReference type="InterPro" id="IPR027417">
    <property type="entry name" value="P-loop_NTPase"/>
</dbReference>
<evidence type="ECO:0000313" key="5">
    <source>
        <dbReference type="Proteomes" id="UP000007879"/>
    </source>
</evidence>
<dbReference type="GO" id="GO:0003924">
    <property type="term" value="F:GTPase activity"/>
    <property type="evidence" value="ECO:0007669"/>
    <property type="project" value="InterPro"/>
</dbReference>
<gene>
    <name evidence="4" type="primary">105314081</name>
</gene>
<dbReference type="PROSITE" id="PS51419">
    <property type="entry name" value="RAB"/>
    <property type="match status" value="1"/>
</dbReference>
<proteinExistence type="predicted"/>
<dbReference type="Proteomes" id="UP000007879">
    <property type="component" value="Unassembled WGS sequence"/>
</dbReference>
<dbReference type="SMART" id="SM00174">
    <property type="entry name" value="RHO"/>
    <property type="match status" value="1"/>
</dbReference>
<dbReference type="OrthoDB" id="9989112at2759"/>
<dbReference type="InterPro" id="IPR001806">
    <property type="entry name" value="Small_GTPase"/>
</dbReference>
<dbReference type="CDD" id="cd00154">
    <property type="entry name" value="Rab"/>
    <property type="match status" value="1"/>
</dbReference>
<dbReference type="GO" id="GO:0005525">
    <property type="term" value="F:GTP binding"/>
    <property type="evidence" value="ECO:0007669"/>
    <property type="project" value="UniProtKB-KW"/>
</dbReference>
<dbReference type="OMA" id="WMKNINE"/>
<dbReference type="PANTHER" id="PTHR47977">
    <property type="entry name" value="RAS-RELATED PROTEIN RAB"/>
    <property type="match status" value="1"/>
</dbReference>
<reference evidence="5" key="1">
    <citation type="journal article" date="2010" name="Nature">
        <title>The Amphimedon queenslandica genome and the evolution of animal complexity.</title>
        <authorList>
            <person name="Srivastava M."/>
            <person name="Simakov O."/>
            <person name="Chapman J."/>
            <person name="Fahey B."/>
            <person name="Gauthier M.E."/>
            <person name="Mitros T."/>
            <person name="Richards G.S."/>
            <person name="Conaco C."/>
            <person name="Dacre M."/>
            <person name="Hellsten U."/>
            <person name="Larroux C."/>
            <person name="Putnam N.H."/>
            <person name="Stanke M."/>
            <person name="Adamska M."/>
            <person name="Darling A."/>
            <person name="Degnan S.M."/>
            <person name="Oakley T.H."/>
            <person name="Plachetzki D.C."/>
            <person name="Zhai Y."/>
            <person name="Adamski M."/>
            <person name="Calcino A."/>
            <person name="Cummins S.F."/>
            <person name="Goodstein D.M."/>
            <person name="Harris C."/>
            <person name="Jackson D.J."/>
            <person name="Leys S.P."/>
            <person name="Shu S."/>
            <person name="Woodcroft B.J."/>
            <person name="Vervoort M."/>
            <person name="Kosik K.S."/>
            <person name="Manning G."/>
            <person name="Degnan B.M."/>
            <person name="Rokhsar D.S."/>
        </authorList>
    </citation>
    <scope>NUCLEOTIDE SEQUENCE [LARGE SCALE GENOMIC DNA]</scope>
</reference>
<dbReference type="STRING" id="400682.A0A1X7U0J5"/>
<dbReference type="SUPFAM" id="SSF52540">
    <property type="entry name" value="P-loop containing nucleoside triphosphate hydrolases"/>
    <property type="match status" value="1"/>
</dbReference>
<keyword evidence="5" id="KW-1185">Reference proteome</keyword>
<organism evidence="4">
    <name type="scientific">Amphimedon queenslandica</name>
    <name type="common">Sponge</name>
    <dbReference type="NCBI Taxonomy" id="400682"/>
    <lineage>
        <taxon>Eukaryota</taxon>
        <taxon>Metazoa</taxon>
        <taxon>Porifera</taxon>
        <taxon>Demospongiae</taxon>
        <taxon>Heteroscleromorpha</taxon>
        <taxon>Haplosclerida</taxon>
        <taxon>Niphatidae</taxon>
        <taxon>Amphimedon</taxon>
    </lineage>
</organism>
<dbReference type="FunFam" id="3.40.50.300:FF:001447">
    <property type="entry name" value="Ras-related protein Rab-1B"/>
    <property type="match status" value="1"/>
</dbReference>
<dbReference type="InterPro" id="IPR050227">
    <property type="entry name" value="Rab"/>
</dbReference>